<reference evidence="2" key="1">
    <citation type="submission" date="2018-11" db="EMBL/GenBank/DDBJ databases">
        <authorList>
            <consortium name="Pathogen Informatics"/>
        </authorList>
    </citation>
    <scope>NUCLEOTIDE SEQUENCE</scope>
</reference>
<protein>
    <submittedName>
        <fullName evidence="2">Uncharacterized protein</fullName>
    </submittedName>
</protein>
<name>A0A3S5B5A9_9PLAT</name>
<evidence type="ECO:0000313" key="3">
    <source>
        <dbReference type="Proteomes" id="UP000784294"/>
    </source>
</evidence>
<dbReference type="EMBL" id="CAAALY010253398">
    <property type="protein sequence ID" value="VEL36866.1"/>
    <property type="molecule type" value="Genomic_DNA"/>
</dbReference>
<evidence type="ECO:0000313" key="2">
    <source>
        <dbReference type="EMBL" id="VEL36866.1"/>
    </source>
</evidence>
<accession>A0A3S5B5A9</accession>
<dbReference type="Proteomes" id="UP000784294">
    <property type="component" value="Unassembled WGS sequence"/>
</dbReference>
<organism evidence="2 3">
    <name type="scientific">Protopolystoma xenopodis</name>
    <dbReference type="NCBI Taxonomy" id="117903"/>
    <lineage>
        <taxon>Eukaryota</taxon>
        <taxon>Metazoa</taxon>
        <taxon>Spiralia</taxon>
        <taxon>Lophotrochozoa</taxon>
        <taxon>Platyhelminthes</taxon>
        <taxon>Monogenea</taxon>
        <taxon>Polyopisthocotylea</taxon>
        <taxon>Polystomatidea</taxon>
        <taxon>Polystomatidae</taxon>
        <taxon>Protopolystoma</taxon>
    </lineage>
</organism>
<dbReference type="AlphaFoldDB" id="A0A3S5B5A9"/>
<feature type="region of interest" description="Disordered" evidence="1">
    <location>
        <begin position="103"/>
        <end position="138"/>
    </location>
</feature>
<feature type="compositionally biased region" description="Low complexity" evidence="1">
    <location>
        <begin position="116"/>
        <end position="127"/>
    </location>
</feature>
<evidence type="ECO:0000256" key="1">
    <source>
        <dbReference type="SAM" id="MobiDB-lite"/>
    </source>
</evidence>
<keyword evidence="3" id="KW-1185">Reference proteome</keyword>
<gene>
    <name evidence="2" type="ORF">PXEA_LOCUS30306</name>
</gene>
<sequence>MASGNGVLGLSDQLSVLFPCPACRQLGSLSSSCTPPRLSRLRRGRCCHPSSSSCPFCNVLPQPNFVGECVHAQSVIVHMTVFTPRFEAAADTKTDGREKRMCGGLAHRGWGRDMSDPSSSMISAQPSPAQPSPRPGMGCARVDSGLEEDVEWVVGRADGALELIHRQTGHK</sequence>
<proteinExistence type="predicted"/>
<comment type="caution">
    <text evidence="2">The sequence shown here is derived from an EMBL/GenBank/DDBJ whole genome shotgun (WGS) entry which is preliminary data.</text>
</comment>